<dbReference type="EMBL" id="CM008978">
    <property type="protein sequence ID" value="PNW70354.1"/>
    <property type="molecule type" value="Genomic_DNA"/>
</dbReference>
<protein>
    <recommendedName>
        <fullName evidence="3">Protein kinase domain-containing protein</fullName>
    </recommendedName>
</protein>
<accession>A0A2K3CPY2</accession>
<gene>
    <name evidence="1" type="ORF">CHLRE_17g716500v5</name>
</gene>
<dbReference type="EMBL" id="CM008978">
    <property type="protein sequence ID" value="PNW70355.1"/>
    <property type="molecule type" value="Genomic_DNA"/>
</dbReference>
<dbReference type="AlphaFoldDB" id="A0A2K3CPY2"/>
<dbReference type="SUPFAM" id="SSF56112">
    <property type="entry name" value="Protein kinase-like (PK-like)"/>
    <property type="match status" value="1"/>
</dbReference>
<evidence type="ECO:0008006" key="3">
    <source>
        <dbReference type="Google" id="ProtNLM"/>
    </source>
</evidence>
<dbReference type="Gramene" id="PNW70354">
    <property type="protein sequence ID" value="PNW70354"/>
    <property type="gene ID" value="CHLRE_17g716500v5"/>
</dbReference>
<dbReference type="OrthoDB" id="10252354at2759"/>
<sequence length="127" mass="13871">MADGTLAITAGSLQFMALETRSHICRILPDYPLTINQDLANLGFLLAYCGGLCTATGGMSAFRHEGASLPETWDASFSDLVLQLTRRNPRERISAQAALEHPFIMAGRKNNQKQLAARWKTKGMCSA</sequence>
<dbReference type="GeneID" id="66056996"/>
<evidence type="ECO:0000313" key="1">
    <source>
        <dbReference type="EMBL" id="PNW70354.1"/>
    </source>
</evidence>
<dbReference type="KEGG" id="cre:CHLRE_17g716500v5"/>
<keyword evidence="2" id="KW-1185">Reference proteome</keyword>
<dbReference type="RefSeq" id="XP_042914627.1">
    <property type="nucleotide sequence ID" value="XM_043072167.1"/>
</dbReference>
<dbReference type="Gramene" id="PNW70355">
    <property type="protein sequence ID" value="PNW70355"/>
    <property type="gene ID" value="CHLRE_17g716500v5"/>
</dbReference>
<dbReference type="OMA" id="ETRSHIC"/>
<dbReference type="RefSeq" id="XP_042914626.1">
    <property type="nucleotide sequence ID" value="XM_043072168.1"/>
</dbReference>
<dbReference type="Proteomes" id="UP000006906">
    <property type="component" value="Chromosome 17"/>
</dbReference>
<reference evidence="1" key="2">
    <citation type="submission" date="2017-07" db="EMBL/GenBank/DDBJ databases">
        <title>WGS assembly of Chlamydomonas reinhardtii.</title>
        <authorList>
            <consortium name="Chlamydomonas Annotation Team"/>
            <consortium name="JGI Annotation Team"/>
            <person name="Merchant S.S."/>
            <person name="Prochnik S.E."/>
            <person name="Vallon O."/>
            <person name="Harris E.H."/>
            <person name="Karpowicz S.J."/>
            <person name="Witman G.B."/>
            <person name="Terry A."/>
            <person name="Salamov A."/>
            <person name="Fritz-Laylin L.K."/>
            <person name="Marechal-Drouard L."/>
            <person name="Marshall W.F."/>
            <person name="Qu L.H."/>
            <person name="Nelson D.R."/>
            <person name="Sanderfoot A.A."/>
            <person name="Spalding M.H."/>
            <person name="Kapitonov V.V."/>
            <person name="Ren Q."/>
            <person name="Ferris P."/>
            <person name="Lindquist E."/>
            <person name="Shapiro H."/>
            <person name="Lucas S.M."/>
            <person name="Grimwood J."/>
            <person name="Schmutz J."/>
            <person name="Grigoriev I.V."/>
            <person name="Rokhsar D.S."/>
        </authorList>
    </citation>
    <scope>NUCLEOTIDE SEQUENCE</scope>
    <source>
        <strain evidence="1">CC-503 cw92 mt+</strain>
    </source>
</reference>
<dbReference type="InterPro" id="IPR011009">
    <property type="entry name" value="Kinase-like_dom_sf"/>
</dbReference>
<organism evidence="1 2">
    <name type="scientific">Chlamydomonas reinhardtii</name>
    <name type="common">Chlamydomonas smithii</name>
    <dbReference type="NCBI Taxonomy" id="3055"/>
    <lineage>
        <taxon>Eukaryota</taxon>
        <taxon>Viridiplantae</taxon>
        <taxon>Chlorophyta</taxon>
        <taxon>core chlorophytes</taxon>
        <taxon>Chlorophyceae</taxon>
        <taxon>CS clade</taxon>
        <taxon>Chlamydomonadales</taxon>
        <taxon>Chlamydomonadaceae</taxon>
        <taxon>Chlamydomonas</taxon>
    </lineage>
</organism>
<name>A0A2K3CPY2_CHLRE</name>
<evidence type="ECO:0000313" key="2">
    <source>
        <dbReference type="Proteomes" id="UP000006906"/>
    </source>
</evidence>
<reference evidence="1 2" key="1">
    <citation type="journal article" date="2007" name="Science">
        <title>The Chlamydomonas genome reveals the evolution of key animal and plant functions.</title>
        <authorList>
            <person name="Merchant S.S."/>
            <person name="Prochnik S.E."/>
            <person name="Vallon O."/>
            <person name="Harris E.H."/>
            <person name="Karpowicz S.J."/>
            <person name="Witman G.B."/>
            <person name="Terry A."/>
            <person name="Salamov A."/>
            <person name="Fritz-Laylin L.K."/>
            <person name="Marechal-Drouard L."/>
            <person name="Marshall W.F."/>
            <person name="Qu L.H."/>
            <person name="Nelson D.R."/>
            <person name="Sanderfoot A.A."/>
            <person name="Spalding M.H."/>
            <person name="Kapitonov V.V."/>
            <person name="Ren Q."/>
            <person name="Ferris P."/>
            <person name="Lindquist E."/>
            <person name="Shapiro H."/>
            <person name="Lucas S.M."/>
            <person name="Grimwood J."/>
            <person name="Schmutz J."/>
            <person name="Cardol P."/>
            <person name="Cerutti H."/>
            <person name="Chanfreau G."/>
            <person name="Chen C.L."/>
            <person name="Cognat V."/>
            <person name="Croft M.T."/>
            <person name="Dent R."/>
            <person name="Dutcher S."/>
            <person name="Fernandez E."/>
            <person name="Fukuzawa H."/>
            <person name="Gonzalez-Ballester D."/>
            <person name="Gonzalez-Halphen D."/>
            <person name="Hallmann A."/>
            <person name="Hanikenne M."/>
            <person name="Hippler M."/>
            <person name="Inwood W."/>
            <person name="Jabbari K."/>
            <person name="Kalanon M."/>
            <person name="Kuras R."/>
            <person name="Lefebvre P.A."/>
            <person name="Lemaire S.D."/>
            <person name="Lobanov A.V."/>
            <person name="Lohr M."/>
            <person name="Manuell A."/>
            <person name="Meier I."/>
            <person name="Mets L."/>
            <person name="Mittag M."/>
            <person name="Mittelmeier T."/>
            <person name="Moroney J.V."/>
            <person name="Moseley J."/>
            <person name="Napoli C."/>
            <person name="Nedelcu A.M."/>
            <person name="Niyogi K."/>
            <person name="Novoselov S.V."/>
            <person name="Paulsen I.T."/>
            <person name="Pazour G."/>
            <person name="Purton S."/>
            <person name="Ral J.P."/>
            <person name="Riano-Pachon D.M."/>
            <person name="Riekhof W."/>
            <person name="Rymarquis L."/>
            <person name="Schroda M."/>
            <person name="Stern D."/>
            <person name="Umen J."/>
            <person name="Willows R."/>
            <person name="Wilson N."/>
            <person name="Zimmer S.L."/>
            <person name="Allmer J."/>
            <person name="Balk J."/>
            <person name="Bisova K."/>
            <person name="Chen C.J."/>
            <person name="Elias M."/>
            <person name="Gendler K."/>
            <person name="Hauser C."/>
            <person name="Lamb M.R."/>
            <person name="Ledford H."/>
            <person name="Long J.C."/>
            <person name="Minagawa J."/>
            <person name="Page M.D."/>
            <person name="Pan J."/>
            <person name="Pootakham W."/>
            <person name="Roje S."/>
            <person name="Rose A."/>
            <person name="Stahlberg E."/>
            <person name="Terauchi A.M."/>
            <person name="Yang P."/>
            <person name="Ball S."/>
            <person name="Bowler C."/>
            <person name="Dieckmann C.L."/>
            <person name="Gladyshev V.N."/>
            <person name="Green P."/>
            <person name="Jorgensen R."/>
            <person name="Mayfield S."/>
            <person name="Mueller-Roeber B."/>
            <person name="Rajamani S."/>
            <person name="Sayre R.T."/>
            <person name="Brokstein P."/>
            <person name="Dubchak I."/>
            <person name="Goodstein D."/>
            <person name="Hornick L."/>
            <person name="Huang Y.W."/>
            <person name="Jhaveri J."/>
            <person name="Luo Y."/>
            <person name="Martinez D."/>
            <person name="Ngau W.C."/>
            <person name="Otillar B."/>
            <person name="Poliakov A."/>
            <person name="Porter A."/>
            <person name="Szajkowski L."/>
            <person name="Werner G."/>
            <person name="Zhou K."/>
            <person name="Grigoriev I.V."/>
            <person name="Rokhsar D.S."/>
            <person name="Grossman A.R."/>
        </authorList>
    </citation>
    <scope>NUCLEOTIDE SEQUENCE [LARGE SCALE GENOMIC DNA]</scope>
    <source>
        <strain evidence="2">CC-503</strain>
        <strain evidence="1">CC-503 cw92 mt+</strain>
    </source>
</reference>
<dbReference type="Gene3D" id="1.10.510.10">
    <property type="entry name" value="Transferase(Phosphotransferase) domain 1"/>
    <property type="match status" value="1"/>
</dbReference>
<proteinExistence type="predicted"/>